<dbReference type="AlphaFoldDB" id="A0A225VT56"/>
<sequence length="287" mass="32010">MAPGTDLEVEGVTAFAQPVQASYRYLISLKSEKVNIWLEDRNSKKQWQSGFLSKDDYVTAANTFVDASAADYVSCFQQCLNSSLDDADESQRKLHALQGEKLQLEMSIKLRLLRSVRNVNYTFKLNPVAVEKIDILESKLKDQQEELERLHDQIGKNPIFLYAESATWDSSKLKWNTFTSEDFLLTEDRTSITVLVPGLYAIAVLVNHVPTTDSAWISLQKNGSQVQSATAGGSYNSYNEGYGYHQTSSSLMCILKVEKNEQFAVICTGTDAIADSTSYLTALRIGA</sequence>
<gene>
    <name evidence="1" type="ORF">PHMEG_00019565</name>
</gene>
<keyword evidence="2" id="KW-1185">Reference proteome</keyword>
<dbReference type="Proteomes" id="UP000198211">
    <property type="component" value="Unassembled WGS sequence"/>
</dbReference>
<proteinExistence type="predicted"/>
<accession>A0A225VT56</accession>
<name>A0A225VT56_9STRA</name>
<dbReference type="EMBL" id="NBNE01003328">
    <property type="protein sequence ID" value="OWZ07967.1"/>
    <property type="molecule type" value="Genomic_DNA"/>
</dbReference>
<protein>
    <submittedName>
        <fullName evidence="1">Uncharacterized protein</fullName>
    </submittedName>
</protein>
<evidence type="ECO:0000313" key="1">
    <source>
        <dbReference type="EMBL" id="OWZ07967.1"/>
    </source>
</evidence>
<evidence type="ECO:0000313" key="2">
    <source>
        <dbReference type="Proteomes" id="UP000198211"/>
    </source>
</evidence>
<reference evidence="2" key="1">
    <citation type="submission" date="2017-03" db="EMBL/GenBank/DDBJ databases">
        <title>Phytopthora megakarya and P. palmivora, two closely related causual agents of cacao black pod achieved similar genome size and gene model numbers by different mechanisms.</title>
        <authorList>
            <person name="Ali S."/>
            <person name="Shao J."/>
            <person name="Larry D.J."/>
            <person name="Kronmiller B."/>
            <person name="Shen D."/>
            <person name="Strem M.D."/>
            <person name="Melnick R.L."/>
            <person name="Guiltinan M.J."/>
            <person name="Tyler B.M."/>
            <person name="Meinhardt L.W."/>
            <person name="Bailey B.A."/>
        </authorList>
    </citation>
    <scope>NUCLEOTIDE SEQUENCE [LARGE SCALE GENOMIC DNA]</scope>
    <source>
        <strain evidence="2">zdho120</strain>
    </source>
</reference>
<dbReference type="OrthoDB" id="94870at2759"/>
<organism evidence="1 2">
    <name type="scientific">Phytophthora megakarya</name>
    <dbReference type="NCBI Taxonomy" id="4795"/>
    <lineage>
        <taxon>Eukaryota</taxon>
        <taxon>Sar</taxon>
        <taxon>Stramenopiles</taxon>
        <taxon>Oomycota</taxon>
        <taxon>Peronosporomycetes</taxon>
        <taxon>Peronosporales</taxon>
        <taxon>Peronosporaceae</taxon>
        <taxon>Phytophthora</taxon>
    </lineage>
</organism>
<comment type="caution">
    <text evidence="1">The sequence shown here is derived from an EMBL/GenBank/DDBJ whole genome shotgun (WGS) entry which is preliminary data.</text>
</comment>